<dbReference type="PANTHER" id="PTHR47186:SF62">
    <property type="entry name" value="OS04G0325300 PROTEIN"/>
    <property type="match status" value="1"/>
</dbReference>
<protein>
    <recommendedName>
        <fullName evidence="1">R13L1/DRL21-like LRR repeat region domain-containing protein</fullName>
    </recommendedName>
</protein>
<proteinExistence type="predicted"/>
<dbReference type="Pfam" id="PF25019">
    <property type="entry name" value="LRR_R13L1-DRL21"/>
    <property type="match status" value="1"/>
</dbReference>
<dbReference type="SUPFAM" id="SSF52058">
    <property type="entry name" value="L domain-like"/>
    <property type="match status" value="1"/>
</dbReference>
<evidence type="ECO:0000313" key="3">
    <source>
        <dbReference type="Proteomes" id="UP001341281"/>
    </source>
</evidence>
<evidence type="ECO:0000313" key="2">
    <source>
        <dbReference type="EMBL" id="WVZ49617.1"/>
    </source>
</evidence>
<dbReference type="InterPro" id="IPR056789">
    <property type="entry name" value="LRR_R13L1-DRL21"/>
</dbReference>
<sequence>MKHLRYFSFCYPHAGGSVTNLILPSTFSKLYQMQTISLCTGVYVFYSDGIANLIRWRHINTWSYWPPVGRMKSLQTMHHFHGYMALRVLEAKREAHLAMKKRVTELKLTFHSTTDPELEAEVLEGLCPPKDLQELTIDGYNGTSYPRWMVTNQHPDAPEQLQNLVFLYCGLQLTDVLKDSKFFTHLLNLTIKCCKWDRLPENMERLVSLQSLNIFSGVNNYGANKMGLLPALPQSLRELRISSWNCVLQNIEQLVCLQSLEIQGCDEIEHLPKLPLSLKEICIIDCDVLCRTCQDEEHQNWRKIQHIPGKMIMSGCGT</sequence>
<gene>
    <name evidence="2" type="ORF">U9M48_000958</name>
</gene>
<keyword evidence="3" id="KW-1185">Reference proteome</keyword>
<dbReference type="Proteomes" id="UP001341281">
    <property type="component" value="Chromosome 01"/>
</dbReference>
<accession>A0AAQ3PFR2</accession>
<dbReference type="PANTHER" id="PTHR47186">
    <property type="entry name" value="LEUCINE-RICH REPEAT-CONTAINING PROTEIN 57"/>
    <property type="match status" value="1"/>
</dbReference>
<evidence type="ECO:0000259" key="1">
    <source>
        <dbReference type="Pfam" id="PF25019"/>
    </source>
</evidence>
<name>A0AAQ3PFR2_PASNO</name>
<feature type="domain" description="R13L1/DRL21-like LRR repeat region" evidence="1">
    <location>
        <begin position="73"/>
        <end position="164"/>
    </location>
</feature>
<dbReference type="EMBL" id="CP144745">
    <property type="protein sequence ID" value="WVZ49617.1"/>
    <property type="molecule type" value="Genomic_DNA"/>
</dbReference>
<dbReference type="InterPro" id="IPR032675">
    <property type="entry name" value="LRR_dom_sf"/>
</dbReference>
<dbReference type="Gene3D" id="3.80.10.10">
    <property type="entry name" value="Ribonuclease Inhibitor"/>
    <property type="match status" value="1"/>
</dbReference>
<reference evidence="2 3" key="1">
    <citation type="submission" date="2024-02" db="EMBL/GenBank/DDBJ databases">
        <title>High-quality chromosome-scale genome assembly of Pensacola bahiagrass (Paspalum notatum Flugge var. saurae).</title>
        <authorList>
            <person name="Vega J.M."/>
            <person name="Podio M."/>
            <person name="Orjuela J."/>
            <person name="Siena L.A."/>
            <person name="Pessino S.C."/>
            <person name="Combes M.C."/>
            <person name="Mariac C."/>
            <person name="Albertini E."/>
            <person name="Pupilli F."/>
            <person name="Ortiz J.P.A."/>
            <person name="Leblanc O."/>
        </authorList>
    </citation>
    <scope>NUCLEOTIDE SEQUENCE [LARGE SCALE GENOMIC DNA]</scope>
    <source>
        <strain evidence="2">R1</strain>
        <tissue evidence="2">Leaf</tissue>
    </source>
</reference>
<organism evidence="2 3">
    <name type="scientific">Paspalum notatum var. saurae</name>
    <dbReference type="NCBI Taxonomy" id="547442"/>
    <lineage>
        <taxon>Eukaryota</taxon>
        <taxon>Viridiplantae</taxon>
        <taxon>Streptophyta</taxon>
        <taxon>Embryophyta</taxon>
        <taxon>Tracheophyta</taxon>
        <taxon>Spermatophyta</taxon>
        <taxon>Magnoliopsida</taxon>
        <taxon>Liliopsida</taxon>
        <taxon>Poales</taxon>
        <taxon>Poaceae</taxon>
        <taxon>PACMAD clade</taxon>
        <taxon>Panicoideae</taxon>
        <taxon>Andropogonodae</taxon>
        <taxon>Paspaleae</taxon>
        <taxon>Paspalinae</taxon>
        <taxon>Paspalum</taxon>
    </lineage>
</organism>
<dbReference type="AlphaFoldDB" id="A0AAQ3PFR2"/>